<dbReference type="PANTHER" id="PTHR32060:SF30">
    <property type="entry name" value="CARBOXY-TERMINAL PROCESSING PROTEASE CTPA"/>
    <property type="match status" value="1"/>
</dbReference>
<dbReference type="SMART" id="SM00245">
    <property type="entry name" value="TSPc"/>
    <property type="match status" value="1"/>
</dbReference>
<dbReference type="Pfam" id="PF03572">
    <property type="entry name" value="Peptidase_S41"/>
    <property type="match status" value="1"/>
</dbReference>
<dbReference type="AlphaFoldDB" id="A0A1U9LBQ1"/>
<dbReference type="GO" id="GO:0006508">
    <property type="term" value="P:proteolysis"/>
    <property type="evidence" value="ECO:0007669"/>
    <property type="project" value="InterPro"/>
</dbReference>
<proteinExistence type="predicted"/>
<evidence type="ECO:0000259" key="1">
    <source>
        <dbReference type="SMART" id="SM00245"/>
    </source>
</evidence>
<accession>A0A1U9LBQ1</accession>
<organism evidence="2 3">
    <name type="scientific">Acetobacter persici</name>
    <dbReference type="NCBI Taxonomy" id="1076596"/>
    <lineage>
        <taxon>Bacteria</taxon>
        <taxon>Pseudomonadati</taxon>
        <taxon>Pseudomonadota</taxon>
        <taxon>Alphaproteobacteria</taxon>
        <taxon>Acetobacterales</taxon>
        <taxon>Acetobacteraceae</taxon>
        <taxon>Acetobacter</taxon>
    </lineage>
</organism>
<dbReference type="EMBL" id="CP014687">
    <property type="protein sequence ID" value="AQT03788.1"/>
    <property type="molecule type" value="Genomic_DNA"/>
</dbReference>
<gene>
    <name evidence="2" type="ORF">A0U91_00620</name>
</gene>
<dbReference type="SUPFAM" id="SSF52096">
    <property type="entry name" value="ClpP/crotonase"/>
    <property type="match status" value="1"/>
</dbReference>
<dbReference type="GO" id="GO:0004175">
    <property type="term" value="F:endopeptidase activity"/>
    <property type="evidence" value="ECO:0007669"/>
    <property type="project" value="TreeGrafter"/>
</dbReference>
<dbReference type="GO" id="GO:0008236">
    <property type="term" value="F:serine-type peptidase activity"/>
    <property type="evidence" value="ECO:0007669"/>
    <property type="project" value="InterPro"/>
</dbReference>
<dbReference type="Gene3D" id="3.90.226.10">
    <property type="entry name" value="2-enoyl-CoA Hydratase, Chain A, domain 1"/>
    <property type="match status" value="1"/>
</dbReference>
<feature type="domain" description="Tail specific protease" evidence="1">
    <location>
        <begin position="232"/>
        <end position="415"/>
    </location>
</feature>
<evidence type="ECO:0000313" key="3">
    <source>
        <dbReference type="Proteomes" id="UP000189055"/>
    </source>
</evidence>
<dbReference type="InterPro" id="IPR036034">
    <property type="entry name" value="PDZ_sf"/>
</dbReference>
<dbReference type="InterPro" id="IPR005151">
    <property type="entry name" value="Tail-specific_protease"/>
</dbReference>
<dbReference type="PANTHER" id="PTHR32060">
    <property type="entry name" value="TAIL-SPECIFIC PROTEASE"/>
    <property type="match status" value="1"/>
</dbReference>
<dbReference type="Gene3D" id="2.30.42.10">
    <property type="match status" value="1"/>
</dbReference>
<dbReference type="GO" id="GO:0007165">
    <property type="term" value="P:signal transduction"/>
    <property type="evidence" value="ECO:0007669"/>
    <property type="project" value="TreeGrafter"/>
</dbReference>
<dbReference type="Gene3D" id="3.30.750.44">
    <property type="match status" value="1"/>
</dbReference>
<dbReference type="InterPro" id="IPR029045">
    <property type="entry name" value="ClpP/crotonase-like_dom_sf"/>
</dbReference>
<dbReference type="Proteomes" id="UP000189055">
    <property type="component" value="Chromosome"/>
</dbReference>
<dbReference type="GO" id="GO:0030288">
    <property type="term" value="C:outer membrane-bounded periplasmic space"/>
    <property type="evidence" value="ECO:0007669"/>
    <property type="project" value="TreeGrafter"/>
</dbReference>
<dbReference type="KEGG" id="aper:A0U91_00620"/>
<protein>
    <recommendedName>
        <fullName evidence="1">Tail specific protease domain-containing protein</fullName>
    </recommendedName>
</protein>
<reference evidence="2 3" key="1">
    <citation type="submission" date="2016-03" db="EMBL/GenBank/DDBJ databases">
        <title>Acetic acid bacteria sequencing.</title>
        <authorList>
            <person name="Brandt J."/>
            <person name="Jakob F."/>
            <person name="Vogel R.F."/>
        </authorList>
    </citation>
    <scope>NUCLEOTIDE SEQUENCE [LARGE SCALE GENOMIC DNA]</scope>
    <source>
        <strain evidence="2 3">TMW2.1084</strain>
    </source>
</reference>
<dbReference type="STRING" id="1076596.A0U91_00620"/>
<dbReference type="CDD" id="cd07562">
    <property type="entry name" value="Peptidase_S41_TRI"/>
    <property type="match status" value="1"/>
</dbReference>
<sequence>MFRFISACAALFIILLSICVGYFFIVVAPCNQAAQRQADLFLTLKGPARRVAIFDAATRIIEAQYYDHRFTGLNWPLLRSQSRVRAEQAEDDFHLYWDVLVPLAMAFPASHMGFTMPASAPVVASPRNGKTETTPECEFDAGGVTLTSIQRKTGRFLMVAEVTPESPAAQAGVVPGWPVQVYSVQHDGNSLKNTITVHPLNSVQQHDFGVTGEGATVPASRDNIRQEHKISAPSLTITFRSTCHAPQSLFESRRLPDGPLYIRFDKFDALETNKVAAALHAADQRGVIIDLRFNTGGKPALLLNQIMPRGAELYREKRSSGPKMVRADYWTHRYTGKIVVLIGPASKSAAEVVPWVLQHAGKALLLGRPTGGAVLGAGFFPLPDGGVAEVAVEDIEMLDGSHLEGKGVRPDVEVYPAPEDVRSGKDAALEAAIHALGF</sequence>
<name>A0A1U9LBQ1_9PROT</name>
<evidence type="ECO:0000313" key="2">
    <source>
        <dbReference type="EMBL" id="AQT03788.1"/>
    </source>
</evidence>